<accession>A0AAC9RKX5</accession>
<evidence type="ECO:0000313" key="6">
    <source>
        <dbReference type="EMBL" id="ARE89151.1"/>
    </source>
</evidence>
<dbReference type="AlphaFoldDB" id="A0AAC9RKX5"/>
<keyword evidence="3" id="KW-0804">Transcription</keyword>
<dbReference type="PANTHER" id="PTHR44846">
    <property type="entry name" value="MANNOSYL-D-GLYCERATE TRANSPORT/METABOLISM SYSTEM REPRESSOR MNGR-RELATED"/>
    <property type="match status" value="1"/>
</dbReference>
<dbReference type="Pfam" id="PF00392">
    <property type="entry name" value="GntR"/>
    <property type="match status" value="1"/>
</dbReference>
<dbReference type="InterPro" id="IPR000524">
    <property type="entry name" value="Tscrpt_reg_HTH_GntR"/>
</dbReference>
<dbReference type="SUPFAM" id="SSF64288">
    <property type="entry name" value="Chorismate lyase-like"/>
    <property type="match status" value="1"/>
</dbReference>
<dbReference type="EMBL" id="CP020559">
    <property type="protein sequence ID" value="ARE89151.1"/>
    <property type="molecule type" value="Genomic_DNA"/>
</dbReference>
<dbReference type="KEGG" id="cfm:BJL90_01610"/>
<dbReference type="SUPFAM" id="SSF46785">
    <property type="entry name" value="Winged helix' DNA-binding domain"/>
    <property type="match status" value="1"/>
</dbReference>
<feature type="domain" description="HTH gntR-type" evidence="4">
    <location>
        <begin position="3"/>
        <end position="71"/>
    </location>
</feature>
<dbReference type="Gene3D" id="3.40.1410.10">
    <property type="entry name" value="Chorismate lyase-like"/>
    <property type="match status" value="1"/>
</dbReference>
<dbReference type="GO" id="GO:0003677">
    <property type="term" value="F:DNA binding"/>
    <property type="evidence" value="ECO:0007669"/>
    <property type="project" value="UniProtKB-KW"/>
</dbReference>
<dbReference type="PRINTS" id="PR00035">
    <property type="entry name" value="HTHGNTR"/>
</dbReference>
<dbReference type="InterPro" id="IPR036388">
    <property type="entry name" value="WH-like_DNA-bd_sf"/>
</dbReference>
<dbReference type="InterPro" id="IPR036390">
    <property type="entry name" value="WH_DNA-bd_sf"/>
</dbReference>
<evidence type="ECO:0000313" key="5">
    <source>
        <dbReference type="EMBL" id="AOY74763.1"/>
    </source>
</evidence>
<dbReference type="Gene3D" id="1.10.10.10">
    <property type="entry name" value="Winged helix-like DNA-binding domain superfamily/Winged helix DNA-binding domain"/>
    <property type="match status" value="1"/>
</dbReference>
<evidence type="ECO:0000313" key="7">
    <source>
        <dbReference type="Proteomes" id="UP000177894"/>
    </source>
</evidence>
<dbReference type="Proteomes" id="UP000192478">
    <property type="component" value="Chromosome"/>
</dbReference>
<dbReference type="PANTHER" id="PTHR44846:SF1">
    <property type="entry name" value="MANNOSYL-D-GLYCERATE TRANSPORT_METABOLISM SYSTEM REPRESSOR MNGR-RELATED"/>
    <property type="match status" value="1"/>
</dbReference>
<evidence type="ECO:0000313" key="8">
    <source>
        <dbReference type="Proteomes" id="UP000192478"/>
    </source>
</evidence>
<reference evidence="6 8" key="2">
    <citation type="submission" date="2017-03" db="EMBL/GenBank/DDBJ databases">
        <title>Complete sequence of Clostridium formicaceticum DSM 92.</title>
        <authorList>
            <person name="Poehlein A."/>
            <person name="Karl M."/>
            <person name="Bengelsdorf F.R."/>
            <person name="Duerre P."/>
            <person name="Daniel R."/>
        </authorList>
    </citation>
    <scope>NUCLEOTIDE SEQUENCE [LARGE SCALE GENOMIC DNA]</scope>
    <source>
        <strain evidence="6 8">DSM 92</strain>
    </source>
</reference>
<protein>
    <submittedName>
        <fullName evidence="5">GntR family transcriptional regulator</fullName>
    </submittedName>
    <submittedName>
        <fullName evidence="6">Mannosyl-D-glycerate transport/metabolism system repressor MngR</fullName>
    </submittedName>
</protein>
<keyword evidence="1" id="KW-0805">Transcription regulation</keyword>
<dbReference type="InterPro" id="IPR050679">
    <property type="entry name" value="Bact_HTH_transcr_reg"/>
</dbReference>
<dbReference type="CDD" id="cd07377">
    <property type="entry name" value="WHTH_GntR"/>
    <property type="match status" value="1"/>
</dbReference>
<dbReference type="InterPro" id="IPR028978">
    <property type="entry name" value="Chorismate_lyase_/UTRA_dom_sf"/>
</dbReference>
<evidence type="ECO:0000256" key="3">
    <source>
        <dbReference type="ARBA" id="ARBA00023163"/>
    </source>
</evidence>
<evidence type="ECO:0000256" key="1">
    <source>
        <dbReference type="ARBA" id="ARBA00023015"/>
    </source>
</evidence>
<keyword evidence="7" id="KW-1185">Reference proteome</keyword>
<sequence>MKNPVYAKIVEDIRNKVNSGELKAGDDLPSETALCKEYDTSRMTVRKGLSILSNEGYIYSVPGKGYFVEKPQYNKYTIYYDEMNNLINNVDNTKLLAVDITKPSERLVNSLQIHKNKKVVMIRRLFYTEGEPMAYDIKYLLYQKGIPIVEAEIKHATLPEMISKNISLFAMKKEIMIHAKIPQEKTKKLLNISDDLALLVVEQKLYDNNNKPMGIGITYFRGDYIKLQGVSQ</sequence>
<dbReference type="RefSeq" id="WP_070963699.1">
    <property type="nucleotide sequence ID" value="NZ_CP017603.1"/>
</dbReference>
<keyword evidence="2" id="KW-0238">DNA-binding</keyword>
<dbReference type="GO" id="GO:0003700">
    <property type="term" value="F:DNA-binding transcription factor activity"/>
    <property type="evidence" value="ECO:0007669"/>
    <property type="project" value="InterPro"/>
</dbReference>
<reference evidence="5 7" key="1">
    <citation type="submission" date="2016-10" db="EMBL/GenBank/DDBJ databases">
        <title>Complete Genome Sequence of Acetogen Clostridium formicoaceticum ATCC 27076.</title>
        <authorList>
            <person name="Bao T."/>
            <person name="Cheng C."/>
            <person name="Zhao J."/>
            <person name="Yang S.-T."/>
            <person name="Wang J."/>
            <person name="Wang M."/>
        </authorList>
    </citation>
    <scope>NUCLEOTIDE SEQUENCE [LARGE SCALE GENOMIC DNA]</scope>
    <source>
        <strain evidence="5 7">ATCC 27076</strain>
    </source>
</reference>
<name>A0AAC9RKX5_9CLOT</name>
<gene>
    <name evidence="6" type="primary">mngR</name>
    <name evidence="5" type="ORF">BJL90_01610</name>
    <name evidence="6" type="ORF">CLFO_35570</name>
</gene>
<proteinExistence type="predicted"/>
<dbReference type="SMART" id="SM00345">
    <property type="entry name" value="HTH_GNTR"/>
    <property type="match status" value="1"/>
</dbReference>
<dbReference type="Proteomes" id="UP000177894">
    <property type="component" value="Chromosome"/>
</dbReference>
<dbReference type="InterPro" id="IPR011663">
    <property type="entry name" value="UTRA"/>
</dbReference>
<organism evidence="6 8">
    <name type="scientific">Clostridium formicaceticum</name>
    <dbReference type="NCBI Taxonomy" id="1497"/>
    <lineage>
        <taxon>Bacteria</taxon>
        <taxon>Bacillati</taxon>
        <taxon>Bacillota</taxon>
        <taxon>Clostridia</taxon>
        <taxon>Eubacteriales</taxon>
        <taxon>Clostridiaceae</taxon>
        <taxon>Clostridium</taxon>
    </lineage>
</organism>
<evidence type="ECO:0000256" key="2">
    <source>
        <dbReference type="ARBA" id="ARBA00023125"/>
    </source>
</evidence>
<dbReference type="Pfam" id="PF07702">
    <property type="entry name" value="UTRA"/>
    <property type="match status" value="1"/>
</dbReference>
<dbReference type="GO" id="GO:0045892">
    <property type="term" value="P:negative regulation of DNA-templated transcription"/>
    <property type="evidence" value="ECO:0007669"/>
    <property type="project" value="TreeGrafter"/>
</dbReference>
<dbReference type="SMART" id="SM00866">
    <property type="entry name" value="UTRA"/>
    <property type="match status" value="1"/>
</dbReference>
<dbReference type="EMBL" id="CP017603">
    <property type="protein sequence ID" value="AOY74763.1"/>
    <property type="molecule type" value="Genomic_DNA"/>
</dbReference>
<dbReference type="PROSITE" id="PS50949">
    <property type="entry name" value="HTH_GNTR"/>
    <property type="match status" value="1"/>
</dbReference>
<evidence type="ECO:0000259" key="4">
    <source>
        <dbReference type="PROSITE" id="PS50949"/>
    </source>
</evidence>